<evidence type="ECO:0000256" key="1">
    <source>
        <dbReference type="PROSITE-ProRule" id="PRU00169"/>
    </source>
</evidence>
<name>A0A4V2W221_9PROT</name>
<proteinExistence type="predicted"/>
<dbReference type="InterPro" id="IPR001789">
    <property type="entry name" value="Sig_transdc_resp-reg_receiver"/>
</dbReference>
<feature type="modified residue" description="4-aspartylphosphate" evidence="1">
    <location>
        <position position="61"/>
    </location>
</feature>
<dbReference type="SMART" id="SM00448">
    <property type="entry name" value="REC"/>
    <property type="match status" value="1"/>
</dbReference>
<sequence>MNTVPLKIMLVDDEAPARKRLRELLSDCAAELNLEIVEESKNGAVALAALDKVKPDVILLDIRMPEMDGIEFAQHVQKLPEPPAIIFTTAYDNYAIQAFEVNAIDYLLKPIRVERLAAALKKAQALSAASLLALQHLSPRAPANLSVVERGKIQLIPINEILYLKAELKYVTIKTCEREYLLEESLTKLEQEYASRFVRIHRNCLVAKEFIIGLEKTEGGTENAESQSGWVVLLKGLDEKLAISRRQLHLVKEIKN</sequence>
<dbReference type="RefSeq" id="WP_124945219.1">
    <property type="nucleotide sequence ID" value="NZ_BHVT01000009.1"/>
</dbReference>
<comment type="caution">
    <text evidence="4">The sequence shown here is derived from an EMBL/GenBank/DDBJ whole genome shotgun (WGS) entry which is preliminary data.</text>
</comment>
<gene>
    <name evidence="4" type="ORF">EDC63_10777</name>
</gene>
<dbReference type="InterPro" id="IPR011006">
    <property type="entry name" value="CheY-like_superfamily"/>
</dbReference>
<keyword evidence="5" id="KW-1185">Reference proteome</keyword>
<dbReference type="Proteomes" id="UP000295367">
    <property type="component" value="Unassembled WGS sequence"/>
</dbReference>
<dbReference type="EMBL" id="SMCO01000007">
    <property type="protein sequence ID" value="TCV86389.1"/>
    <property type="molecule type" value="Genomic_DNA"/>
</dbReference>
<protein>
    <submittedName>
        <fullName evidence="4">LytTR family two component transcriptional regulator</fullName>
    </submittedName>
</protein>
<dbReference type="SMART" id="SM00850">
    <property type="entry name" value="LytTR"/>
    <property type="match status" value="1"/>
</dbReference>
<evidence type="ECO:0000313" key="4">
    <source>
        <dbReference type="EMBL" id="TCV86389.1"/>
    </source>
</evidence>
<evidence type="ECO:0000313" key="5">
    <source>
        <dbReference type="Proteomes" id="UP000295367"/>
    </source>
</evidence>
<dbReference type="GO" id="GO:0000156">
    <property type="term" value="F:phosphorelay response regulator activity"/>
    <property type="evidence" value="ECO:0007669"/>
    <property type="project" value="InterPro"/>
</dbReference>
<reference evidence="4 5" key="1">
    <citation type="submission" date="2019-03" db="EMBL/GenBank/DDBJ databases">
        <title>Genomic Encyclopedia of Type Strains, Phase IV (KMG-IV): sequencing the most valuable type-strain genomes for metagenomic binning, comparative biology and taxonomic classification.</title>
        <authorList>
            <person name="Goeker M."/>
        </authorList>
    </citation>
    <scope>NUCLEOTIDE SEQUENCE [LARGE SCALE GENOMIC DNA]</scope>
    <source>
        <strain evidence="4 5">DSM 100309</strain>
    </source>
</reference>
<organism evidence="4 5">
    <name type="scientific">Sulfurirhabdus autotrophica</name>
    <dbReference type="NCBI Taxonomy" id="1706046"/>
    <lineage>
        <taxon>Bacteria</taxon>
        <taxon>Pseudomonadati</taxon>
        <taxon>Pseudomonadota</taxon>
        <taxon>Betaproteobacteria</taxon>
        <taxon>Nitrosomonadales</taxon>
        <taxon>Sulfuricellaceae</taxon>
        <taxon>Sulfurirhabdus</taxon>
    </lineage>
</organism>
<dbReference type="Pfam" id="PF04397">
    <property type="entry name" value="LytTR"/>
    <property type="match status" value="1"/>
</dbReference>
<dbReference type="Gene3D" id="3.40.50.2300">
    <property type="match status" value="1"/>
</dbReference>
<dbReference type="Pfam" id="PF00072">
    <property type="entry name" value="Response_reg"/>
    <property type="match status" value="1"/>
</dbReference>
<feature type="domain" description="HTH LytTR-type" evidence="3">
    <location>
        <begin position="145"/>
        <end position="256"/>
    </location>
</feature>
<dbReference type="OrthoDB" id="236568at2"/>
<feature type="domain" description="Response regulatory" evidence="2">
    <location>
        <begin position="7"/>
        <end position="124"/>
    </location>
</feature>
<keyword evidence="1" id="KW-0597">Phosphoprotein</keyword>
<evidence type="ECO:0000259" key="2">
    <source>
        <dbReference type="PROSITE" id="PS50110"/>
    </source>
</evidence>
<dbReference type="PROSITE" id="PS50930">
    <property type="entry name" value="HTH_LYTTR"/>
    <property type="match status" value="1"/>
</dbReference>
<dbReference type="PANTHER" id="PTHR37299:SF1">
    <property type="entry name" value="STAGE 0 SPORULATION PROTEIN A HOMOLOG"/>
    <property type="match status" value="1"/>
</dbReference>
<dbReference type="InterPro" id="IPR046947">
    <property type="entry name" value="LytR-like"/>
</dbReference>
<accession>A0A4V2W221</accession>
<dbReference type="PROSITE" id="PS50110">
    <property type="entry name" value="RESPONSE_REGULATORY"/>
    <property type="match status" value="1"/>
</dbReference>
<evidence type="ECO:0000259" key="3">
    <source>
        <dbReference type="PROSITE" id="PS50930"/>
    </source>
</evidence>
<dbReference type="PANTHER" id="PTHR37299">
    <property type="entry name" value="TRANSCRIPTIONAL REGULATOR-RELATED"/>
    <property type="match status" value="1"/>
</dbReference>
<dbReference type="Gene3D" id="2.40.50.1020">
    <property type="entry name" value="LytTr DNA-binding domain"/>
    <property type="match status" value="1"/>
</dbReference>
<dbReference type="AlphaFoldDB" id="A0A4V2W221"/>
<dbReference type="SUPFAM" id="SSF52172">
    <property type="entry name" value="CheY-like"/>
    <property type="match status" value="1"/>
</dbReference>
<dbReference type="InterPro" id="IPR007492">
    <property type="entry name" value="LytTR_DNA-bd_dom"/>
</dbReference>
<dbReference type="GO" id="GO:0003677">
    <property type="term" value="F:DNA binding"/>
    <property type="evidence" value="ECO:0007669"/>
    <property type="project" value="InterPro"/>
</dbReference>